<keyword evidence="2" id="KW-1185">Reference proteome</keyword>
<protein>
    <submittedName>
        <fullName evidence="1">Protein of unassigned function</fullName>
    </submittedName>
</protein>
<organism evidence="1 2">
    <name type="scientific">Methylobacterium oryzae CBMB20</name>
    <dbReference type="NCBI Taxonomy" id="693986"/>
    <lineage>
        <taxon>Bacteria</taxon>
        <taxon>Pseudomonadati</taxon>
        <taxon>Pseudomonadota</taxon>
        <taxon>Alphaproteobacteria</taxon>
        <taxon>Hyphomicrobiales</taxon>
        <taxon>Methylobacteriaceae</taxon>
        <taxon>Methylobacterium</taxon>
    </lineage>
</organism>
<accession>A0A089NU01</accession>
<dbReference type="KEGG" id="mor:MOC_3621"/>
<dbReference type="STRING" id="693986.MOC_3621"/>
<evidence type="ECO:0000313" key="2">
    <source>
        <dbReference type="Proteomes" id="UP000029492"/>
    </source>
</evidence>
<dbReference type="HOGENOM" id="CLU_1990042_0_0_5"/>
<sequence>MAKGGLNVKVARLREERLAASADGKAVPDSFQGVSKAKIARVLRGIALAGNNDLVDGVFALLDDETPSWFSNAPTGATFADGASTAHLASHVGVLQRGEFKLDREGRDYWIKPLRDLGGIEAIFL</sequence>
<dbReference type="Proteomes" id="UP000029492">
    <property type="component" value="Chromosome"/>
</dbReference>
<reference evidence="1 2" key="1">
    <citation type="journal article" date="2014" name="PLoS ONE">
        <title>Genome Information of Methylobacterium oryzae, a Plant-Probiotic Methylotroph in the Phyllosphere.</title>
        <authorList>
            <person name="Kwak M.J."/>
            <person name="Jeong H."/>
            <person name="Madhaiyan M."/>
            <person name="Lee Y."/>
            <person name="Sa T.M."/>
            <person name="Oh T.K."/>
            <person name="Kim J.F."/>
        </authorList>
    </citation>
    <scope>NUCLEOTIDE SEQUENCE [LARGE SCALE GENOMIC DNA]</scope>
    <source>
        <strain evidence="1 2">CBMB20</strain>
    </source>
</reference>
<evidence type="ECO:0000313" key="1">
    <source>
        <dbReference type="EMBL" id="AIQ91376.1"/>
    </source>
</evidence>
<dbReference type="EMBL" id="CP003811">
    <property type="protein sequence ID" value="AIQ91376.1"/>
    <property type="molecule type" value="Genomic_DNA"/>
</dbReference>
<name>A0A089NU01_9HYPH</name>
<dbReference type="AlphaFoldDB" id="A0A089NU01"/>
<dbReference type="RefSeq" id="WP_043758506.1">
    <property type="nucleotide sequence ID" value="NZ_CP003811.1"/>
</dbReference>
<proteinExistence type="predicted"/>
<gene>
    <name evidence="1" type="ORF">MOC_3621</name>
</gene>